<accession>A0A0R3KI45</accession>
<keyword evidence="1" id="KW-1133">Transmembrane helix</keyword>
<dbReference type="Proteomes" id="UP000050863">
    <property type="component" value="Unassembled WGS sequence"/>
</dbReference>
<evidence type="ECO:0000256" key="1">
    <source>
        <dbReference type="SAM" id="Phobius"/>
    </source>
</evidence>
<protein>
    <submittedName>
        <fullName evidence="2">Uncharacterized protein</fullName>
    </submittedName>
</protein>
<evidence type="ECO:0000313" key="3">
    <source>
        <dbReference type="Proteomes" id="UP000050863"/>
    </source>
</evidence>
<keyword evidence="1" id="KW-0472">Membrane</keyword>
<sequence length="114" mass="11207">MPLVQNKTDADYVLAESTTAGTTAVYAIAPIAGMVVAVFGSPATAQASTVTVAINGTTVAAMGMTLAATAWATTEVDLPLAGTSAVYVNAGDVISFTGTGAAGAAYSVIIRAFT</sequence>
<dbReference type="AlphaFoldDB" id="A0A0R3KI45"/>
<organism evidence="2 3">
    <name type="scientific">Bradyrhizobium jicamae</name>
    <dbReference type="NCBI Taxonomy" id="280332"/>
    <lineage>
        <taxon>Bacteria</taxon>
        <taxon>Pseudomonadati</taxon>
        <taxon>Pseudomonadota</taxon>
        <taxon>Alphaproteobacteria</taxon>
        <taxon>Hyphomicrobiales</taxon>
        <taxon>Nitrobacteraceae</taxon>
        <taxon>Bradyrhizobium</taxon>
    </lineage>
</organism>
<proteinExistence type="predicted"/>
<comment type="caution">
    <text evidence="2">The sequence shown here is derived from an EMBL/GenBank/DDBJ whole genome shotgun (WGS) entry which is preliminary data.</text>
</comment>
<keyword evidence="1" id="KW-0812">Transmembrane</keyword>
<feature type="transmembrane region" description="Helical" evidence="1">
    <location>
        <begin position="20"/>
        <end position="40"/>
    </location>
</feature>
<reference evidence="2 3" key="1">
    <citation type="submission" date="2014-03" db="EMBL/GenBank/DDBJ databases">
        <title>Bradyrhizobium valentinum sp. nov., isolated from effective nodules of Lupinus mariae-josephae, a lupine endemic of basic-lime soils in Eastern Spain.</title>
        <authorList>
            <person name="Duran D."/>
            <person name="Rey L."/>
            <person name="Navarro A."/>
            <person name="Busquets A."/>
            <person name="Imperial J."/>
            <person name="Ruiz-Argueso T."/>
        </authorList>
    </citation>
    <scope>NUCLEOTIDE SEQUENCE [LARGE SCALE GENOMIC DNA]</scope>
    <source>
        <strain evidence="2 3">PAC68</strain>
    </source>
</reference>
<dbReference type="RefSeq" id="WP_018272523.1">
    <property type="nucleotide sequence ID" value="NZ_LLXZ01000210.1"/>
</dbReference>
<feature type="transmembrane region" description="Helical" evidence="1">
    <location>
        <begin position="52"/>
        <end position="73"/>
    </location>
</feature>
<dbReference type="GeneID" id="92953487"/>
<dbReference type="EMBL" id="LLXZ01000210">
    <property type="protein sequence ID" value="KRQ95275.1"/>
    <property type="molecule type" value="Genomic_DNA"/>
</dbReference>
<name>A0A0R3KI45_9BRAD</name>
<feature type="transmembrane region" description="Helical" evidence="1">
    <location>
        <begin position="93"/>
        <end position="113"/>
    </location>
</feature>
<evidence type="ECO:0000313" key="2">
    <source>
        <dbReference type="EMBL" id="KRQ95275.1"/>
    </source>
</evidence>
<gene>
    <name evidence="2" type="ORF">CQ12_40425</name>
</gene>
<keyword evidence="3" id="KW-1185">Reference proteome</keyword>